<keyword evidence="2" id="KW-0560">Oxidoreductase</keyword>
<accession>A0A1G8ML92</accession>
<proteinExistence type="predicted"/>
<dbReference type="InterPro" id="IPR029032">
    <property type="entry name" value="AhpD-like"/>
</dbReference>
<reference evidence="3" key="1">
    <citation type="submission" date="2016-10" db="EMBL/GenBank/DDBJ databases">
        <authorList>
            <person name="Varghese N."/>
            <person name="Submissions S."/>
        </authorList>
    </citation>
    <scope>NUCLEOTIDE SEQUENCE [LARGE SCALE GENOMIC DNA]</scope>
    <source>
        <strain evidence="3">Gh-67</strain>
    </source>
</reference>
<evidence type="ECO:0000313" key="2">
    <source>
        <dbReference type="EMBL" id="SDI68673.1"/>
    </source>
</evidence>
<protein>
    <submittedName>
        <fullName evidence="2">Uncharacterized peroxidase-related enzyme</fullName>
    </submittedName>
</protein>
<dbReference type="AlphaFoldDB" id="A0A1G8ML92"/>
<dbReference type="Pfam" id="PF02627">
    <property type="entry name" value="CMD"/>
    <property type="match status" value="1"/>
</dbReference>
<organism evidence="2 3">
    <name type="scientific">Mucilaginibacter gossypii</name>
    <dbReference type="NCBI Taxonomy" id="551996"/>
    <lineage>
        <taxon>Bacteria</taxon>
        <taxon>Pseudomonadati</taxon>
        <taxon>Bacteroidota</taxon>
        <taxon>Sphingobacteriia</taxon>
        <taxon>Sphingobacteriales</taxon>
        <taxon>Sphingobacteriaceae</taxon>
        <taxon>Mucilaginibacter</taxon>
    </lineage>
</organism>
<keyword evidence="2" id="KW-0575">Peroxidase</keyword>
<dbReference type="Proteomes" id="UP000199705">
    <property type="component" value="Unassembled WGS sequence"/>
</dbReference>
<evidence type="ECO:0000259" key="1">
    <source>
        <dbReference type="Pfam" id="PF02627"/>
    </source>
</evidence>
<evidence type="ECO:0000313" key="3">
    <source>
        <dbReference type="Proteomes" id="UP000199705"/>
    </source>
</evidence>
<dbReference type="RefSeq" id="WP_090534021.1">
    <property type="nucleotide sequence ID" value="NZ_FNCG01000028.1"/>
</dbReference>
<dbReference type="InterPro" id="IPR004675">
    <property type="entry name" value="AhpD_core"/>
</dbReference>
<feature type="domain" description="Carboxymuconolactone decarboxylase-like" evidence="1">
    <location>
        <begin position="44"/>
        <end position="104"/>
    </location>
</feature>
<dbReference type="InterPro" id="IPR003779">
    <property type="entry name" value="CMD-like"/>
</dbReference>
<keyword evidence="3" id="KW-1185">Reference proteome</keyword>
<dbReference type="PANTHER" id="PTHR35446">
    <property type="entry name" value="SI:CH211-175M2.5"/>
    <property type="match status" value="1"/>
</dbReference>
<sequence length="179" mass="19878">MKTINVPTREQVSAEAQVMFDTFTKRVGKVPNLYATMGYSAPALKMFMDMEDDMSKSVFTPKEREAIALIVSELNGCAYCLAGHSMLAMKRGFTKEQTLDIRRGHTADDRLNAIIGLAKSIVENKGKGDETIVNNFYEAGFDEAALMDLIAFITIRVYTNYVFANTEVPVDFPAAEPLN</sequence>
<dbReference type="STRING" id="551996.SAMN05192573_1283"/>
<name>A0A1G8ML92_9SPHI</name>
<dbReference type="SUPFAM" id="SSF69118">
    <property type="entry name" value="AhpD-like"/>
    <property type="match status" value="1"/>
</dbReference>
<dbReference type="Gene3D" id="1.20.1290.10">
    <property type="entry name" value="AhpD-like"/>
    <property type="match status" value="1"/>
</dbReference>
<gene>
    <name evidence="2" type="ORF">SAMN05192573_1283</name>
</gene>
<dbReference type="NCBIfam" id="TIGR00778">
    <property type="entry name" value="ahpD_dom"/>
    <property type="match status" value="1"/>
</dbReference>
<dbReference type="OrthoDB" id="9808310at2"/>
<dbReference type="GO" id="GO:0051920">
    <property type="term" value="F:peroxiredoxin activity"/>
    <property type="evidence" value="ECO:0007669"/>
    <property type="project" value="InterPro"/>
</dbReference>
<dbReference type="EMBL" id="FNCG01000028">
    <property type="protein sequence ID" value="SDI68673.1"/>
    <property type="molecule type" value="Genomic_DNA"/>
</dbReference>
<dbReference type="PANTHER" id="PTHR35446:SF2">
    <property type="entry name" value="CARBOXYMUCONOLACTONE DECARBOXYLASE-LIKE DOMAIN-CONTAINING PROTEIN"/>
    <property type="match status" value="1"/>
</dbReference>